<organism evidence="2 3">
    <name type="scientific">Bradyrhizobium japonicum</name>
    <dbReference type="NCBI Taxonomy" id="375"/>
    <lineage>
        <taxon>Bacteria</taxon>
        <taxon>Pseudomonadati</taxon>
        <taxon>Pseudomonadota</taxon>
        <taxon>Alphaproteobacteria</taxon>
        <taxon>Hyphomicrobiales</taxon>
        <taxon>Nitrobacteraceae</taxon>
        <taxon>Bradyrhizobium</taxon>
    </lineage>
</organism>
<dbReference type="SMART" id="SM00014">
    <property type="entry name" value="acidPPc"/>
    <property type="match status" value="1"/>
</dbReference>
<dbReference type="AlphaFoldDB" id="A0A1L3F8H7"/>
<dbReference type="RefSeq" id="WP_041959903.1">
    <property type="nucleotide sequence ID" value="NZ_CP017637.1"/>
</dbReference>
<accession>A0A1L3F8H7</accession>
<evidence type="ECO:0000313" key="2">
    <source>
        <dbReference type="EMBL" id="APG09589.1"/>
    </source>
</evidence>
<reference evidence="2 3" key="1">
    <citation type="submission" date="2016-11" db="EMBL/GenBank/DDBJ databases">
        <title>Complete Genome Sequence of Bradyrhizobium sp. strain J5, an isolated from soybean nodule in Hokkaido.</title>
        <authorList>
            <person name="Kanehara K."/>
        </authorList>
    </citation>
    <scope>NUCLEOTIDE SEQUENCE [LARGE SCALE GENOMIC DNA]</scope>
    <source>
        <strain evidence="2 3">J5</strain>
    </source>
</reference>
<dbReference type="InterPro" id="IPR000326">
    <property type="entry name" value="PAP2/HPO"/>
</dbReference>
<dbReference type="OrthoDB" id="9780507at2"/>
<dbReference type="Proteomes" id="UP000181962">
    <property type="component" value="Chromosome"/>
</dbReference>
<dbReference type="CDD" id="cd01610">
    <property type="entry name" value="PAP2_like"/>
    <property type="match status" value="1"/>
</dbReference>
<proteinExistence type="predicted"/>
<protein>
    <submittedName>
        <fullName evidence="2">Phosphatase PAP2 family protein</fullName>
    </submittedName>
</protein>
<sequence>MAAVRVKPTKPDVVIARTVSRNTNHRTEMVSRGLTWGADEKILLALATVGWFATRGRSEQLQRAGNHALLVTVVVSLMPHGMKSVFDQTRPDRKTVLGHMHGVSFSGKRDDAFPSGHALHMGALASAAGTLTPLPRRMIRALAIALSLTRIVVLAHWASDVVAGFALGAIIERLLRLWTGYPLWTSEKSDRVHF</sequence>
<name>A0A1L3F8H7_BRAJP</name>
<dbReference type="Gene3D" id="1.20.144.10">
    <property type="entry name" value="Phosphatidic acid phosphatase type 2/haloperoxidase"/>
    <property type="match status" value="1"/>
</dbReference>
<dbReference type="EMBL" id="CP017637">
    <property type="protein sequence ID" value="APG09589.1"/>
    <property type="molecule type" value="Genomic_DNA"/>
</dbReference>
<feature type="domain" description="Phosphatidic acid phosphatase type 2/haloperoxidase" evidence="1">
    <location>
        <begin position="64"/>
        <end position="176"/>
    </location>
</feature>
<evidence type="ECO:0000259" key="1">
    <source>
        <dbReference type="SMART" id="SM00014"/>
    </source>
</evidence>
<gene>
    <name evidence="2" type="ORF">BKD09_14695</name>
</gene>
<dbReference type="SUPFAM" id="SSF48317">
    <property type="entry name" value="Acid phosphatase/Vanadium-dependent haloperoxidase"/>
    <property type="match status" value="1"/>
</dbReference>
<dbReference type="Pfam" id="PF01569">
    <property type="entry name" value="PAP2"/>
    <property type="match status" value="1"/>
</dbReference>
<dbReference type="InterPro" id="IPR036938">
    <property type="entry name" value="PAP2/HPO_sf"/>
</dbReference>
<evidence type="ECO:0000313" key="3">
    <source>
        <dbReference type="Proteomes" id="UP000181962"/>
    </source>
</evidence>